<evidence type="ECO:0000256" key="2">
    <source>
        <dbReference type="ARBA" id="ARBA00022963"/>
    </source>
</evidence>
<gene>
    <name evidence="6" type="ORF">VPK24_01545</name>
</gene>
<dbReference type="InterPro" id="IPR029058">
    <property type="entry name" value="AB_hydrolase_fold"/>
</dbReference>
<dbReference type="InterPro" id="IPR010802">
    <property type="entry name" value="DUF1400"/>
</dbReference>
<dbReference type="Proteomes" id="UP001604335">
    <property type="component" value="Unassembled WGS sequence"/>
</dbReference>
<name>A0ABW7C828_9CYAN</name>
<reference evidence="7" key="1">
    <citation type="journal article" date="2024" name="Algal Res.">
        <title>Biochemical, toxicological and genomic investigation of a high-biomass producing Limnothrix strain isolated from Italian shallow drinking water reservoir.</title>
        <authorList>
            <person name="Simonazzi M."/>
            <person name="Shishido T.K."/>
            <person name="Delbaje E."/>
            <person name="Wahlsten M."/>
            <person name="Fewer D.P."/>
            <person name="Sivonen K."/>
            <person name="Pezzolesi L."/>
            <person name="Pistocchi R."/>
        </authorList>
    </citation>
    <scope>NUCLEOTIDE SEQUENCE [LARGE SCALE GENOMIC DNA]</scope>
    <source>
        <strain evidence="7">LRLZ20PSL1</strain>
    </source>
</reference>
<dbReference type="PANTHER" id="PTHR10272">
    <property type="entry name" value="PLATELET-ACTIVATING FACTOR ACETYLHYDROLASE"/>
    <property type="match status" value="1"/>
</dbReference>
<comment type="caution">
    <text evidence="6">The sequence shown here is derived from an EMBL/GenBank/DDBJ whole genome shotgun (WGS) entry which is preliminary data.</text>
</comment>
<evidence type="ECO:0000313" key="7">
    <source>
        <dbReference type="Proteomes" id="UP001604335"/>
    </source>
</evidence>
<evidence type="ECO:0000256" key="3">
    <source>
        <dbReference type="ARBA" id="ARBA00023098"/>
    </source>
</evidence>
<dbReference type="Gene3D" id="3.40.50.1820">
    <property type="entry name" value="alpha/beta hydrolase"/>
    <property type="match status" value="1"/>
</dbReference>
<keyword evidence="1 6" id="KW-0378">Hydrolase</keyword>
<evidence type="ECO:0000256" key="1">
    <source>
        <dbReference type="ARBA" id="ARBA00022801"/>
    </source>
</evidence>
<feature type="region of interest" description="Disordered" evidence="4">
    <location>
        <begin position="565"/>
        <end position="585"/>
    </location>
</feature>
<organism evidence="6 7">
    <name type="scientific">Limnothrix redekei LRLZ20PSL1</name>
    <dbReference type="NCBI Taxonomy" id="3112953"/>
    <lineage>
        <taxon>Bacteria</taxon>
        <taxon>Bacillati</taxon>
        <taxon>Cyanobacteriota</taxon>
        <taxon>Cyanophyceae</taxon>
        <taxon>Pseudanabaenales</taxon>
        <taxon>Pseudanabaenaceae</taxon>
        <taxon>Limnothrix</taxon>
    </lineage>
</organism>
<dbReference type="SUPFAM" id="SSF53474">
    <property type="entry name" value="alpha/beta-Hydrolases"/>
    <property type="match status" value="1"/>
</dbReference>
<dbReference type="EMBL" id="JAZAQF010000006">
    <property type="protein sequence ID" value="MFG3816305.1"/>
    <property type="molecule type" value="Genomic_DNA"/>
</dbReference>
<accession>A0ABW7C828</accession>
<keyword evidence="7" id="KW-1185">Reference proteome</keyword>
<protein>
    <submittedName>
        <fullName evidence="6">Alpha/beta fold hydrolase</fullName>
    </submittedName>
</protein>
<keyword evidence="3" id="KW-0443">Lipid metabolism</keyword>
<sequence length="585" mass="63683">MVRSMTTAATQLNRVSPSGFGLRGRLGRSLVALGASLLAGGFTPTLAQAAERIELTFGALGLSIEMKSLEDFVATGEISDELEFYTRFLTPDQLAQVRSALTDRLDINLLAVSQFFNSPQGETILRRLAQVIRTGRNLQSVPALRAAIVRSAADSEGLTPLNLLRYYPTPSMRVDLAQALSLWRQIEETTIHQDQATAAVETAFAAQAGSPITPPPFELRQSGPYATAKTNRVIQPRDRRPFAADLYWPLAATGDRPVVVISHGLGSDRRTYGYLGEHLASHGFIAILLEHPGSDSRYIQALINGEASEAADPREFISRPADVRDILNELQANPQAPGGFTGVIDLDRTAVVGQSFGGYTALASAGAPLNFKRLKTDCASDDLFWNTSLLLQCRALVVRPTPDTDYLSLQDARVKAVVAISPITSSLFGREGIAQLQVPTAILSASNDPIALPLSEQLRPFAQMSIADKYLLVLRGGTHFSTLGATGDETVQLPASLVGPRPDLARDYTKAFITAFLKRYLGNDHTMANHLTPQWANSVSQPELPLYLLSQLSIEQLPRPIAHKPTKNSRWIANRHRPDQPIQAR</sequence>
<proteinExistence type="predicted"/>
<dbReference type="Pfam" id="PF07176">
    <property type="entry name" value="DUF1400"/>
    <property type="match status" value="1"/>
</dbReference>
<dbReference type="Pfam" id="PF03403">
    <property type="entry name" value="PAF-AH_p_II"/>
    <property type="match status" value="1"/>
</dbReference>
<dbReference type="PANTHER" id="PTHR10272:SF13">
    <property type="entry name" value="POLY(ETHYLENE TEREPHTHALATE) HYDROLASE"/>
    <property type="match status" value="1"/>
</dbReference>
<keyword evidence="2" id="KW-0442">Lipid degradation</keyword>
<evidence type="ECO:0000313" key="6">
    <source>
        <dbReference type="EMBL" id="MFG3816305.1"/>
    </source>
</evidence>
<evidence type="ECO:0000259" key="5">
    <source>
        <dbReference type="Pfam" id="PF07176"/>
    </source>
</evidence>
<dbReference type="RefSeq" id="WP_393010088.1">
    <property type="nucleotide sequence ID" value="NZ_JAZAQF010000006.1"/>
</dbReference>
<feature type="domain" description="DUF1400" evidence="5">
    <location>
        <begin position="49"/>
        <end position="175"/>
    </location>
</feature>
<evidence type="ECO:0000256" key="4">
    <source>
        <dbReference type="SAM" id="MobiDB-lite"/>
    </source>
</evidence>
<dbReference type="GO" id="GO:0016787">
    <property type="term" value="F:hydrolase activity"/>
    <property type="evidence" value="ECO:0007669"/>
    <property type="project" value="UniProtKB-KW"/>
</dbReference>